<evidence type="ECO:0000256" key="5">
    <source>
        <dbReference type="ARBA" id="ARBA00022801"/>
    </source>
</evidence>
<dbReference type="GO" id="GO:0004519">
    <property type="term" value="F:endonuclease activity"/>
    <property type="evidence" value="ECO:0007669"/>
    <property type="project" value="UniProtKB-KW"/>
</dbReference>
<reference evidence="8 9" key="1">
    <citation type="submission" date="2024-01" db="EMBL/GenBank/DDBJ databases">
        <title>Genome assemblies of Stephania.</title>
        <authorList>
            <person name="Yang L."/>
        </authorList>
    </citation>
    <scope>NUCLEOTIDE SEQUENCE [LARGE SCALE GENOMIC DNA]</scope>
    <source>
        <strain evidence="8">JXDWG</strain>
        <tissue evidence="8">Leaf</tissue>
    </source>
</reference>
<accession>A0AAP0PV82</accession>
<protein>
    <recommendedName>
        <fullName evidence="7">Reverse transcriptase RNase H-like domain-containing protein</fullName>
    </recommendedName>
</protein>
<dbReference type="InterPro" id="IPR041373">
    <property type="entry name" value="RT_RNaseH"/>
</dbReference>
<keyword evidence="1" id="KW-0808">Transferase</keyword>
<name>A0AAP0PV82_9MAGN</name>
<evidence type="ECO:0000259" key="7">
    <source>
        <dbReference type="Pfam" id="PF17917"/>
    </source>
</evidence>
<comment type="caution">
    <text evidence="8">The sequence shown here is derived from an EMBL/GenBank/DDBJ whole genome shotgun (WGS) entry which is preliminary data.</text>
</comment>
<evidence type="ECO:0000256" key="6">
    <source>
        <dbReference type="ARBA" id="ARBA00022918"/>
    </source>
</evidence>
<dbReference type="Proteomes" id="UP001419268">
    <property type="component" value="Unassembled WGS sequence"/>
</dbReference>
<dbReference type="InterPro" id="IPR043502">
    <property type="entry name" value="DNA/RNA_pol_sf"/>
</dbReference>
<dbReference type="GO" id="GO:0016787">
    <property type="term" value="F:hydrolase activity"/>
    <property type="evidence" value="ECO:0007669"/>
    <property type="project" value="UniProtKB-KW"/>
</dbReference>
<feature type="domain" description="Reverse transcriptase RNase H-like" evidence="7">
    <location>
        <begin position="10"/>
        <end position="109"/>
    </location>
</feature>
<dbReference type="Pfam" id="PF17917">
    <property type="entry name" value="RT_RNaseH"/>
    <property type="match status" value="1"/>
</dbReference>
<keyword evidence="2" id="KW-0548">Nucleotidyltransferase</keyword>
<evidence type="ECO:0000313" key="9">
    <source>
        <dbReference type="Proteomes" id="UP001419268"/>
    </source>
</evidence>
<keyword evidence="9" id="KW-1185">Reference proteome</keyword>
<dbReference type="PANTHER" id="PTHR37984">
    <property type="entry name" value="PROTEIN CBG26694"/>
    <property type="match status" value="1"/>
</dbReference>
<keyword evidence="3" id="KW-0540">Nuclease</keyword>
<keyword evidence="5" id="KW-0378">Hydrolase</keyword>
<keyword evidence="4" id="KW-0255">Endonuclease</keyword>
<keyword evidence="6" id="KW-0695">RNA-directed DNA polymerase</keyword>
<evidence type="ECO:0000256" key="2">
    <source>
        <dbReference type="ARBA" id="ARBA00022695"/>
    </source>
</evidence>
<evidence type="ECO:0000256" key="3">
    <source>
        <dbReference type="ARBA" id="ARBA00022722"/>
    </source>
</evidence>
<evidence type="ECO:0000313" key="8">
    <source>
        <dbReference type="EMBL" id="KAK9157658.1"/>
    </source>
</evidence>
<dbReference type="InterPro" id="IPR050951">
    <property type="entry name" value="Retrovirus_Pol_polyprotein"/>
</dbReference>
<sequence>MSTPVLALPDFSATFIVQTDASCIGVGAVLTQHSHPIAFFSRVLSPRMRVASTYVSKFYTITEAVSKWRQYLLGRRFIIITDHQSLRSIMTQTVHTPKQQRWIAKLLGYDFDIFYKPGSSNVPADALSRCSEATGQSMFSFSNSVSAILPALKDFFKTNPVGSALWKDVSGNPSSSRIVTTLSTKQGTARPNP</sequence>
<dbReference type="EMBL" id="JBBNAG010000002">
    <property type="protein sequence ID" value="KAK9157658.1"/>
    <property type="molecule type" value="Genomic_DNA"/>
</dbReference>
<gene>
    <name evidence="8" type="ORF">Scep_004232</name>
</gene>
<dbReference type="SUPFAM" id="SSF56672">
    <property type="entry name" value="DNA/RNA polymerases"/>
    <property type="match status" value="1"/>
</dbReference>
<evidence type="ECO:0000256" key="1">
    <source>
        <dbReference type="ARBA" id="ARBA00022679"/>
    </source>
</evidence>
<proteinExistence type="predicted"/>
<dbReference type="PANTHER" id="PTHR37984:SF5">
    <property type="entry name" value="PROTEIN NYNRIN-LIKE"/>
    <property type="match status" value="1"/>
</dbReference>
<dbReference type="CDD" id="cd09274">
    <property type="entry name" value="RNase_HI_RT_Ty3"/>
    <property type="match status" value="1"/>
</dbReference>
<evidence type="ECO:0000256" key="4">
    <source>
        <dbReference type="ARBA" id="ARBA00022759"/>
    </source>
</evidence>
<dbReference type="AlphaFoldDB" id="A0AAP0PV82"/>
<dbReference type="Gene3D" id="3.10.20.370">
    <property type="match status" value="1"/>
</dbReference>
<dbReference type="GO" id="GO:0003964">
    <property type="term" value="F:RNA-directed DNA polymerase activity"/>
    <property type="evidence" value="ECO:0007669"/>
    <property type="project" value="UniProtKB-KW"/>
</dbReference>
<organism evidence="8 9">
    <name type="scientific">Stephania cephalantha</name>
    <dbReference type="NCBI Taxonomy" id="152367"/>
    <lineage>
        <taxon>Eukaryota</taxon>
        <taxon>Viridiplantae</taxon>
        <taxon>Streptophyta</taxon>
        <taxon>Embryophyta</taxon>
        <taxon>Tracheophyta</taxon>
        <taxon>Spermatophyta</taxon>
        <taxon>Magnoliopsida</taxon>
        <taxon>Ranunculales</taxon>
        <taxon>Menispermaceae</taxon>
        <taxon>Menispermoideae</taxon>
        <taxon>Cissampelideae</taxon>
        <taxon>Stephania</taxon>
    </lineage>
</organism>